<organism evidence="9 10">
    <name type="scientific">Sclerotinia nivalis</name>
    <dbReference type="NCBI Taxonomy" id="352851"/>
    <lineage>
        <taxon>Eukaryota</taxon>
        <taxon>Fungi</taxon>
        <taxon>Dikarya</taxon>
        <taxon>Ascomycota</taxon>
        <taxon>Pezizomycotina</taxon>
        <taxon>Leotiomycetes</taxon>
        <taxon>Helotiales</taxon>
        <taxon>Sclerotiniaceae</taxon>
        <taxon>Sclerotinia</taxon>
    </lineage>
</organism>
<feature type="transmembrane region" description="Helical" evidence="7">
    <location>
        <begin position="86"/>
        <end position="108"/>
    </location>
</feature>
<evidence type="ECO:0000256" key="3">
    <source>
        <dbReference type="ARBA" id="ARBA00022989"/>
    </source>
</evidence>
<dbReference type="GO" id="GO:0016020">
    <property type="term" value="C:membrane"/>
    <property type="evidence" value="ECO:0007669"/>
    <property type="project" value="UniProtKB-SubCell"/>
</dbReference>
<evidence type="ECO:0000256" key="5">
    <source>
        <dbReference type="ARBA" id="ARBA00038359"/>
    </source>
</evidence>
<feature type="transmembrane region" description="Helical" evidence="7">
    <location>
        <begin position="199"/>
        <end position="221"/>
    </location>
</feature>
<feature type="transmembrane region" description="Helical" evidence="7">
    <location>
        <begin position="167"/>
        <end position="187"/>
    </location>
</feature>
<dbReference type="InterPro" id="IPR049326">
    <property type="entry name" value="Rhodopsin_dom_fungi"/>
</dbReference>
<feature type="compositionally biased region" description="Polar residues" evidence="6">
    <location>
        <begin position="298"/>
        <end position="318"/>
    </location>
</feature>
<feature type="transmembrane region" description="Helical" evidence="7">
    <location>
        <begin position="233"/>
        <end position="257"/>
    </location>
</feature>
<evidence type="ECO:0000256" key="6">
    <source>
        <dbReference type="SAM" id="MobiDB-lite"/>
    </source>
</evidence>
<evidence type="ECO:0000256" key="7">
    <source>
        <dbReference type="SAM" id="Phobius"/>
    </source>
</evidence>
<dbReference type="InterPro" id="IPR052337">
    <property type="entry name" value="SAT4-like"/>
</dbReference>
<dbReference type="PANTHER" id="PTHR33048:SF96">
    <property type="entry name" value="INTEGRAL MEMBRANE PROTEIN"/>
    <property type="match status" value="1"/>
</dbReference>
<dbReference type="Proteomes" id="UP001152300">
    <property type="component" value="Unassembled WGS sequence"/>
</dbReference>
<feature type="domain" description="Rhodopsin" evidence="8">
    <location>
        <begin position="25"/>
        <end position="264"/>
    </location>
</feature>
<comment type="subcellular location">
    <subcellularLocation>
        <location evidence="1">Membrane</location>
        <topology evidence="1">Multi-pass membrane protein</topology>
    </subcellularLocation>
</comment>
<sequence length="401" mass="44759">MEDRQIQLVAVVTVGLVLTWLSVGLRCYTRLFVSRTFGADDYWVILALVGYTITSIFVYISLRYGVGLHTNELNFDGLVNGVKCTIIVELAYILCTAIIKTSVGLLLFRITSFRPFYKYLIWASLAIIWIWTIVTFIIGCIQCRPLKAAWDPLVTGKCLEPRIITNFAYAISAETIFFDWLFALLPIPMLWGLRMTSQLKVSIVIILGLGIIASSATIVRFKYLVALVNVRDSLYYITPVFLCSTIEIALAIIAASISTLRPLLCRWHILGFSSNRSSDPAPGGPRSGSWGGYKKQPCSPNKPNGSPRSDGLQSPQDNIQCSNLEITPSWSRKSEEGILRGANEDYAGNGSADGGANEGRRERENEEFELVPRPDGKIVRRTDIRVGYDEQRISYMGRDMV</sequence>
<keyword evidence="10" id="KW-1185">Reference proteome</keyword>
<keyword evidence="3 7" id="KW-1133">Transmembrane helix</keyword>
<dbReference type="EMBL" id="JAPEIS010000003">
    <property type="protein sequence ID" value="KAJ8067811.1"/>
    <property type="molecule type" value="Genomic_DNA"/>
</dbReference>
<dbReference type="PANTHER" id="PTHR33048">
    <property type="entry name" value="PTH11-LIKE INTEGRAL MEMBRANE PROTEIN (AFU_ORTHOLOGUE AFUA_5G11245)"/>
    <property type="match status" value="1"/>
</dbReference>
<comment type="similarity">
    <text evidence="5">Belongs to the SAT4 family.</text>
</comment>
<dbReference type="Pfam" id="PF20684">
    <property type="entry name" value="Fung_rhodopsin"/>
    <property type="match status" value="1"/>
</dbReference>
<evidence type="ECO:0000313" key="10">
    <source>
        <dbReference type="Proteomes" id="UP001152300"/>
    </source>
</evidence>
<evidence type="ECO:0000313" key="9">
    <source>
        <dbReference type="EMBL" id="KAJ8067811.1"/>
    </source>
</evidence>
<evidence type="ECO:0000256" key="4">
    <source>
        <dbReference type="ARBA" id="ARBA00023136"/>
    </source>
</evidence>
<reference evidence="9" key="1">
    <citation type="submission" date="2022-11" db="EMBL/GenBank/DDBJ databases">
        <title>Genome Resource of Sclerotinia nivalis Strain SnTB1, a Plant Pathogen Isolated from American Ginseng.</title>
        <authorList>
            <person name="Fan S."/>
        </authorList>
    </citation>
    <scope>NUCLEOTIDE SEQUENCE</scope>
    <source>
        <strain evidence="9">SnTB1</strain>
    </source>
</reference>
<feature type="transmembrane region" description="Helical" evidence="7">
    <location>
        <begin position="41"/>
        <end position="66"/>
    </location>
</feature>
<dbReference type="OrthoDB" id="4682787at2759"/>
<keyword evidence="2 7" id="KW-0812">Transmembrane</keyword>
<feature type="region of interest" description="Disordered" evidence="6">
    <location>
        <begin position="338"/>
        <end position="367"/>
    </location>
</feature>
<proteinExistence type="inferred from homology"/>
<feature type="region of interest" description="Disordered" evidence="6">
    <location>
        <begin position="276"/>
        <end position="318"/>
    </location>
</feature>
<evidence type="ECO:0000256" key="1">
    <source>
        <dbReference type="ARBA" id="ARBA00004141"/>
    </source>
</evidence>
<gene>
    <name evidence="9" type="ORF">OCU04_003407</name>
</gene>
<protein>
    <recommendedName>
        <fullName evidence="8">Rhodopsin domain-containing protein</fullName>
    </recommendedName>
</protein>
<comment type="caution">
    <text evidence="9">The sequence shown here is derived from an EMBL/GenBank/DDBJ whole genome shotgun (WGS) entry which is preliminary data.</text>
</comment>
<dbReference type="AlphaFoldDB" id="A0A9X0ARW0"/>
<evidence type="ECO:0000259" key="8">
    <source>
        <dbReference type="Pfam" id="PF20684"/>
    </source>
</evidence>
<feature type="transmembrane region" description="Helical" evidence="7">
    <location>
        <begin position="120"/>
        <end position="147"/>
    </location>
</feature>
<feature type="compositionally biased region" description="Basic and acidic residues" evidence="6">
    <location>
        <begin position="358"/>
        <end position="367"/>
    </location>
</feature>
<keyword evidence="4 7" id="KW-0472">Membrane</keyword>
<feature type="transmembrane region" description="Helical" evidence="7">
    <location>
        <begin position="6"/>
        <end position="29"/>
    </location>
</feature>
<accession>A0A9X0ARW0</accession>
<name>A0A9X0ARW0_9HELO</name>
<evidence type="ECO:0000256" key="2">
    <source>
        <dbReference type="ARBA" id="ARBA00022692"/>
    </source>
</evidence>